<dbReference type="OrthoDB" id="4350224at2"/>
<evidence type="ECO:0000256" key="2">
    <source>
        <dbReference type="SAM" id="SignalP"/>
    </source>
</evidence>
<dbReference type="AlphaFoldDB" id="A0A1I1ZR41"/>
<dbReference type="Proteomes" id="UP000199645">
    <property type="component" value="Unassembled WGS sequence"/>
</dbReference>
<evidence type="ECO:0000256" key="1">
    <source>
        <dbReference type="SAM" id="MobiDB-lite"/>
    </source>
</evidence>
<protein>
    <recommendedName>
        <fullName evidence="5">Lipoprotein LprG</fullName>
    </recommendedName>
</protein>
<keyword evidence="2" id="KW-0732">Signal</keyword>
<accession>A0A1I1ZR41</accession>
<feature type="signal peptide" evidence="2">
    <location>
        <begin position="1"/>
        <end position="29"/>
    </location>
</feature>
<evidence type="ECO:0000313" key="4">
    <source>
        <dbReference type="Proteomes" id="UP000199645"/>
    </source>
</evidence>
<name>A0A1I1ZR41_9ACTN</name>
<feature type="region of interest" description="Disordered" evidence="1">
    <location>
        <begin position="27"/>
        <end position="48"/>
    </location>
</feature>
<keyword evidence="4" id="KW-1185">Reference proteome</keyword>
<dbReference type="EMBL" id="FONV01000001">
    <property type="protein sequence ID" value="SFE34157.1"/>
    <property type="molecule type" value="Genomic_DNA"/>
</dbReference>
<dbReference type="Gene3D" id="2.50.20.20">
    <property type="match status" value="1"/>
</dbReference>
<proteinExistence type="predicted"/>
<gene>
    <name evidence="3" type="ORF">SAMN05421541_101252</name>
</gene>
<evidence type="ECO:0008006" key="5">
    <source>
        <dbReference type="Google" id="ProtNLM"/>
    </source>
</evidence>
<reference evidence="3 4" key="1">
    <citation type="submission" date="2016-10" db="EMBL/GenBank/DDBJ databases">
        <authorList>
            <person name="de Groot N.N."/>
        </authorList>
    </citation>
    <scope>NUCLEOTIDE SEQUENCE [LARGE SCALE GENOMIC DNA]</scope>
    <source>
        <strain evidence="3 4">DSM 43019</strain>
    </source>
</reference>
<organism evidence="3 4">
    <name type="scientific">Actinoplanes philippinensis</name>
    <dbReference type="NCBI Taxonomy" id="35752"/>
    <lineage>
        <taxon>Bacteria</taxon>
        <taxon>Bacillati</taxon>
        <taxon>Actinomycetota</taxon>
        <taxon>Actinomycetes</taxon>
        <taxon>Micromonosporales</taxon>
        <taxon>Micromonosporaceae</taxon>
        <taxon>Actinoplanes</taxon>
    </lineage>
</organism>
<sequence length="243" mass="24758">MTTTILRAGLTALATATVLLSGCTGSGNAAPPAATPPASPSPTGNGFATMTADEIMTKALEASAAARSYHVKGTSAADEEMGAVTMDIRVAGDDLAGRITIDGTAEMELLAVGGKQYFKGNEAFLVSALGAEKARTMMARAGGKWVAVAGKDDLSGMFGIADIKKELSPKGLPIKGAVTQVEGTPAIILSDNLSDLQIFVAMTGEPYPLQVLSPGAGERFTYSEYGATFPEITAPAADQVANP</sequence>
<dbReference type="RefSeq" id="WP_093609043.1">
    <property type="nucleotide sequence ID" value="NZ_BOMT01000012.1"/>
</dbReference>
<dbReference type="PROSITE" id="PS51257">
    <property type="entry name" value="PROKAR_LIPOPROTEIN"/>
    <property type="match status" value="1"/>
</dbReference>
<feature type="chain" id="PRO_5011652571" description="Lipoprotein LprG" evidence="2">
    <location>
        <begin position="30"/>
        <end position="243"/>
    </location>
</feature>
<evidence type="ECO:0000313" key="3">
    <source>
        <dbReference type="EMBL" id="SFE34157.1"/>
    </source>
</evidence>